<feature type="compositionally biased region" description="Basic and acidic residues" evidence="1">
    <location>
        <begin position="109"/>
        <end position="140"/>
    </location>
</feature>
<feature type="compositionally biased region" description="Basic residues" evidence="1">
    <location>
        <begin position="191"/>
        <end position="207"/>
    </location>
</feature>
<feature type="compositionally biased region" description="Low complexity" evidence="1">
    <location>
        <begin position="249"/>
        <end position="261"/>
    </location>
</feature>
<dbReference type="Proteomes" id="UP000828390">
    <property type="component" value="Unassembled WGS sequence"/>
</dbReference>
<accession>A0A9D3YI77</accession>
<sequence length="261" mass="31362">MSKRECETTCMATPTIRLFDDNQPVVIAQPIDTQRDPKLSYEALNSVKEEPKPAHTFDRYQVGRQRNNQVRNDEANTRTRRRLDKEKDKERKRKERERKREKKRLRKLMKQEIRRKLRLEQLQKEREEERKKNNKEKPDVMLEQPVDDIKELASKNNVKTTTDLARETKDMITGKSQRQTDKEKRREERRKERRLQKRREKQRKRHERERQRLLAEDTEDIDEPLRDLVTVPKSDKSPQLGSKVGQGKVTSSPRVSVTRSS</sequence>
<evidence type="ECO:0000313" key="2">
    <source>
        <dbReference type="EMBL" id="KAH3699365.1"/>
    </source>
</evidence>
<organism evidence="2 3">
    <name type="scientific">Dreissena polymorpha</name>
    <name type="common">Zebra mussel</name>
    <name type="synonym">Mytilus polymorpha</name>
    <dbReference type="NCBI Taxonomy" id="45954"/>
    <lineage>
        <taxon>Eukaryota</taxon>
        <taxon>Metazoa</taxon>
        <taxon>Spiralia</taxon>
        <taxon>Lophotrochozoa</taxon>
        <taxon>Mollusca</taxon>
        <taxon>Bivalvia</taxon>
        <taxon>Autobranchia</taxon>
        <taxon>Heteroconchia</taxon>
        <taxon>Euheterodonta</taxon>
        <taxon>Imparidentia</taxon>
        <taxon>Neoheterodontei</taxon>
        <taxon>Myida</taxon>
        <taxon>Dreissenoidea</taxon>
        <taxon>Dreissenidae</taxon>
        <taxon>Dreissena</taxon>
    </lineage>
</organism>
<gene>
    <name evidence="2" type="ORF">DPMN_074321</name>
</gene>
<feature type="compositionally biased region" description="Basic and acidic residues" evidence="1">
    <location>
        <begin position="47"/>
        <end position="58"/>
    </location>
</feature>
<protein>
    <submittedName>
        <fullName evidence="2">Uncharacterized protein</fullName>
    </submittedName>
</protein>
<dbReference type="EMBL" id="JAIWYP010000015">
    <property type="protein sequence ID" value="KAH3699365.1"/>
    <property type="molecule type" value="Genomic_DNA"/>
</dbReference>
<reference evidence="2" key="1">
    <citation type="journal article" date="2019" name="bioRxiv">
        <title>The Genome of the Zebra Mussel, Dreissena polymorpha: A Resource for Invasive Species Research.</title>
        <authorList>
            <person name="McCartney M.A."/>
            <person name="Auch B."/>
            <person name="Kono T."/>
            <person name="Mallez S."/>
            <person name="Zhang Y."/>
            <person name="Obille A."/>
            <person name="Becker A."/>
            <person name="Abrahante J.E."/>
            <person name="Garbe J."/>
            <person name="Badalamenti J.P."/>
            <person name="Herman A."/>
            <person name="Mangelson H."/>
            <person name="Liachko I."/>
            <person name="Sullivan S."/>
            <person name="Sone E.D."/>
            <person name="Koren S."/>
            <person name="Silverstein K.A.T."/>
            <person name="Beckman K.B."/>
            <person name="Gohl D.M."/>
        </authorList>
    </citation>
    <scope>NUCLEOTIDE SEQUENCE</scope>
    <source>
        <strain evidence="2">Duluth1</strain>
        <tissue evidence="2">Whole animal</tissue>
    </source>
</reference>
<feature type="region of interest" description="Disordered" evidence="1">
    <location>
        <begin position="44"/>
        <end position="261"/>
    </location>
</feature>
<feature type="compositionally biased region" description="Basic and acidic residues" evidence="1">
    <location>
        <begin position="164"/>
        <end position="190"/>
    </location>
</feature>
<proteinExistence type="predicted"/>
<evidence type="ECO:0000256" key="1">
    <source>
        <dbReference type="SAM" id="MobiDB-lite"/>
    </source>
</evidence>
<reference evidence="2" key="2">
    <citation type="submission" date="2020-11" db="EMBL/GenBank/DDBJ databases">
        <authorList>
            <person name="McCartney M.A."/>
            <person name="Auch B."/>
            <person name="Kono T."/>
            <person name="Mallez S."/>
            <person name="Becker A."/>
            <person name="Gohl D.M."/>
            <person name="Silverstein K.A.T."/>
            <person name="Koren S."/>
            <person name="Bechman K.B."/>
            <person name="Herman A."/>
            <person name="Abrahante J.E."/>
            <person name="Garbe J."/>
        </authorList>
    </citation>
    <scope>NUCLEOTIDE SEQUENCE</scope>
    <source>
        <strain evidence="2">Duluth1</strain>
        <tissue evidence="2">Whole animal</tissue>
    </source>
</reference>
<keyword evidence="3" id="KW-1185">Reference proteome</keyword>
<feature type="compositionally biased region" description="Basic residues" evidence="1">
    <location>
        <begin position="90"/>
        <end position="108"/>
    </location>
</feature>
<evidence type="ECO:0000313" key="3">
    <source>
        <dbReference type="Proteomes" id="UP000828390"/>
    </source>
</evidence>
<comment type="caution">
    <text evidence="2">The sequence shown here is derived from an EMBL/GenBank/DDBJ whole genome shotgun (WGS) entry which is preliminary data.</text>
</comment>
<feature type="compositionally biased region" description="Basic and acidic residues" evidence="1">
    <location>
        <begin position="71"/>
        <end position="89"/>
    </location>
</feature>
<name>A0A9D3YI77_DREPO</name>
<feature type="compositionally biased region" description="Polar residues" evidence="1">
    <location>
        <begin position="154"/>
        <end position="163"/>
    </location>
</feature>
<dbReference type="AlphaFoldDB" id="A0A9D3YI77"/>